<evidence type="ECO:0000256" key="2">
    <source>
        <dbReference type="SAM" id="MobiDB-lite"/>
    </source>
</evidence>
<proteinExistence type="predicted"/>
<keyword evidence="5" id="KW-1185">Reference proteome</keyword>
<dbReference type="InterPro" id="IPR050766">
    <property type="entry name" value="Bact_Lucif_Oxidored"/>
</dbReference>
<organism evidence="4 5">
    <name type="scientific">Prauserella alba</name>
    <dbReference type="NCBI Taxonomy" id="176898"/>
    <lineage>
        <taxon>Bacteria</taxon>
        <taxon>Bacillati</taxon>
        <taxon>Actinomycetota</taxon>
        <taxon>Actinomycetes</taxon>
        <taxon>Pseudonocardiales</taxon>
        <taxon>Pseudonocardiaceae</taxon>
        <taxon>Prauserella</taxon>
    </lineage>
</organism>
<dbReference type="InterPro" id="IPR036661">
    <property type="entry name" value="Luciferase-like_sf"/>
</dbReference>
<reference evidence="5" key="1">
    <citation type="journal article" date="2019" name="Int. J. Syst. Evol. Microbiol.">
        <title>The Global Catalogue of Microorganisms (GCM) 10K type strain sequencing project: providing services to taxonomists for standard genome sequencing and annotation.</title>
        <authorList>
            <consortium name="The Broad Institute Genomics Platform"/>
            <consortium name="The Broad Institute Genome Sequencing Center for Infectious Disease"/>
            <person name="Wu L."/>
            <person name="Ma J."/>
        </authorList>
    </citation>
    <scope>NUCLEOTIDE SEQUENCE [LARGE SCALE GENOMIC DNA]</scope>
    <source>
        <strain evidence="5">JCM 13022</strain>
    </source>
</reference>
<dbReference type="PANTHER" id="PTHR30137:SF6">
    <property type="entry name" value="LUCIFERASE-LIKE MONOOXYGENASE"/>
    <property type="match status" value="1"/>
</dbReference>
<evidence type="ECO:0000256" key="1">
    <source>
        <dbReference type="ARBA" id="ARBA00007789"/>
    </source>
</evidence>
<comment type="similarity">
    <text evidence="1">To bacterial alkanal monooxygenase alpha and beta chains.</text>
</comment>
<sequence>MQNTHVRMQDTRTWCASPRNPGTGTDVAPDVPLPPLSVLDRASVRHGQDPATALRDTVAFAGEVERLGYRRFWVAEHHGVPGIAGAAPTVLAAAVGAATSTIRIGTGGVMLPNHRPLVVAEQFGTLASLHPGRVDMGLGRSVGFTAAVRTALGADKTAADRFGDDVRELLGYFDGDHRVRGLPADGLRPPPLFVLATGSGAEVAAELGAALVIAPLGDFDRLADRIRHYRERFRASPQWPEPHIVVSTTVAVADTRERARELLLPEAWAMVRSRIDGAFPPLLSPERVPVPGERERRYLDDALRGQIHGTESDVARDLTELVDHTGADELLVTMSTHDRADMLDSYTRLAGLS</sequence>
<dbReference type="EMBL" id="BAAALM010000015">
    <property type="protein sequence ID" value="GAA1212938.1"/>
    <property type="molecule type" value="Genomic_DNA"/>
</dbReference>
<protein>
    <submittedName>
        <fullName evidence="4">LLM class flavin-dependent oxidoreductase</fullName>
    </submittedName>
</protein>
<gene>
    <name evidence="4" type="ORF">GCM10009675_37970</name>
</gene>
<dbReference type="Proteomes" id="UP001500467">
    <property type="component" value="Unassembled WGS sequence"/>
</dbReference>
<dbReference type="NCBIfam" id="TIGR03558">
    <property type="entry name" value="oxido_grp_1"/>
    <property type="match status" value="1"/>
</dbReference>
<dbReference type="PANTHER" id="PTHR30137">
    <property type="entry name" value="LUCIFERASE-LIKE MONOOXYGENASE"/>
    <property type="match status" value="1"/>
</dbReference>
<evidence type="ECO:0000313" key="5">
    <source>
        <dbReference type="Proteomes" id="UP001500467"/>
    </source>
</evidence>
<feature type="compositionally biased region" description="Polar residues" evidence="2">
    <location>
        <begin position="1"/>
        <end position="14"/>
    </location>
</feature>
<dbReference type="InterPro" id="IPR019949">
    <property type="entry name" value="CmoO-like"/>
</dbReference>
<feature type="region of interest" description="Disordered" evidence="2">
    <location>
        <begin position="1"/>
        <end position="32"/>
    </location>
</feature>
<dbReference type="SUPFAM" id="SSF51679">
    <property type="entry name" value="Bacterial luciferase-like"/>
    <property type="match status" value="1"/>
</dbReference>
<name>A0ABP4G7M9_9PSEU</name>
<accession>A0ABP4G7M9</accession>
<evidence type="ECO:0000259" key="3">
    <source>
        <dbReference type="Pfam" id="PF00296"/>
    </source>
</evidence>
<dbReference type="Gene3D" id="3.20.20.30">
    <property type="entry name" value="Luciferase-like domain"/>
    <property type="match status" value="1"/>
</dbReference>
<dbReference type="InterPro" id="IPR011251">
    <property type="entry name" value="Luciferase-like_dom"/>
</dbReference>
<evidence type="ECO:0000313" key="4">
    <source>
        <dbReference type="EMBL" id="GAA1212938.1"/>
    </source>
</evidence>
<comment type="caution">
    <text evidence="4">The sequence shown here is derived from an EMBL/GenBank/DDBJ whole genome shotgun (WGS) entry which is preliminary data.</text>
</comment>
<feature type="domain" description="Luciferase-like" evidence="3">
    <location>
        <begin position="46"/>
        <end position="331"/>
    </location>
</feature>
<dbReference type="Pfam" id="PF00296">
    <property type="entry name" value="Bac_luciferase"/>
    <property type="match status" value="1"/>
</dbReference>